<dbReference type="InterPro" id="IPR036257">
    <property type="entry name" value="Cyt_c_oxidase_su2_TM_sf"/>
</dbReference>
<evidence type="ECO:0000256" key="1">
    <source>
        <dbReference type="ARBA" id="ARBA00004448"/>
    </source>
</evidence>
<dbReference type="GO" id="GO:0005507">
    <property type="term" value="F:copper ion binding"/>
    <property type="evidence" value="ECO:0007669"/>
    <property type="project" value="InterPro"/>
</dbReference>
<comment type="function">
    <text evidence="16">Component of the cytochrome c oxidase, the last enzyme in the mitochondrial electron transport chain which drives oxidative phosphorylation. The respiratory chain contains 3 multisubunit complexes succinate dehydrogenase (complex II, CII), ubiquinol-cytochrome c oxidoreductase (cytochrome b-c1 complex, complex III, CIII) and cytochrome c oxidase (complex IV, CIV), that cooperate to transfer electrons derived from NADH and succinate to molecular oxygen, creating an electrochemical gradient over the inner membrane that drives transmembrane transport and the ATP synthase. Cytochrome c oxidase is the component of the respiratory chain that catalyzes the reduction of oxygen to water. Electrons originating from reduced cytochrome c in the intermembrane space (IMS) are transferred via the dinuclear copper A center (CU(A)) of subunit 2 and heme A of subunit 1 to the active site in subunit 1, a binuclear center (BNC) formed by heme A3 and copper B (CU(B)). The BNC reduces molecular oxygen to 2 water molecules using 4 electrons from cytochrome c in the IMS and 4 protons from the mitochondrial matrix.</text>
</comment>
<dbReference type="GO" id="GO:0005743">
    <property type="term" value="C:mitochondrial inner membrane"/>
    <property type="evidence" value="ECO:0007669"/>
    <property type="project" value="UniProtKB-SubCell"/>
</dbReference>
<dbReference type="PROSITE" id="PS50999">
    <property type="entry name" value="COX2_TM"/>
    <property type="match status" value="1"/>
</dbReference>
<keyword evidence="14 16" id="KW-0472">Membrane</keyword>
<keyword evidence="10" id="KW-1278">Translocase</keyword>
<evidence type="ECO:0000256" key="7">
    <source>
        <dbReference type="ARBA" id="ARBA00022723"/>
    </source>
</evidence>
<comment type="similarity">
    <text evidence="2 16">Belongs to the cytochrome c oxidase subunit 2 family.</text>
</comment>
<dbReference type="PROSITE" id="PS50857">
    <property type="entry name" value="COX2_CUA"/>
    <property type="match status" value="1"/>
</dbReference>
<evidence type="ECO:0000259" key="19">
    <source>
        <dbReference type="PROSITE" id="PS50999"/>
    </source>
</evidence>
<name>B3DFC0_ASCFR</name>
<reference evidence="20" key="4">
    <citation type="journal article" date="2008" name="BMC Evol. Biol.">
        <title>Evolution of gastropod mitochondrial genome arrangements.</title>
        <authorList>
            <person name="Grande C."/>
            <person name="Templado J."/>
            <person name="Zardoya R."/>
        </authorList>
    </citation>
    <scope>NUCLEOTIDE SEQUENCE</scope>
</reference>
<dbReference type="RefSeq" id="YP_002791178.1">
    <property type="nucleotide sequence ID" value="NC_012428.1"/>
</dbReference>
<evidence type="ECO:0000256" key="4">
    <source>
        <dbReference type="ARBA" id="ARBA00022448"/>
    </source>
</evidence>
<comment type="catalytic activity">
    <reaction evidence="15">
        <text>4 Fe(II)-[cytochrome c] + O2 + 8 H(+)(in) = 4 Fe(III)-[cytochrome c] + 2 H2O + 4 H(+)(out)</text>
        <dbReference type="Rhea" id="RHEA:11436"/>
        <dbReference type="Rhea" id="RHEA-COMP:10350"/>
        <dbReference type="Rhea" id="RHEA-COMP:14399"/>
        <dbReference type="ChEBI" id="CHEBI:15377"/>
        <dbReference type="ChEBI" id="CHEBI:15378"/>
        <dbReference type="ChEBI" id="CHEBI:15379"/>
        <dbReference type="ChEBI" id="CHEBI:29033"/>
        <dbReference type="ChEBI" id="CHEBI:29034"/>
        <dbReference type="EC" id="7.1.1.9"/>
    </reaction>
    <physiologicalReaction direction="left-to-right" evidence="15">
        <dbReference type="Rhea" id="RHEA:11437"/>
    </physiologicalReaction>
</comment>
<evidence type="ECO:0000256" key="9">
    <source>
        <dbReference type="ARBA" id="ARBA00022842"/>
    </source>
</evidence>
<keyword evidence="13 16" id="KW-0186">Copper</keyword>
<keyword evidence="9" id="KW-0460">Magnesium</keyword>
<reference evidence="20" key="1">
    <citation type="journal article" date="2002" name="Mol. Biol. Evol.">
        <title>The complete mitochondrial genome of the nudibranch Roboastra europaea (Mollusca: Gastropoda) supports the monophyly of opisthobranchs.</title>
        <authorList>
            <person name="Grande C."/>
            <person name="Templado J."/>
            <person name="Cervera J.L."/>
            <person name="Zardoya R."/>
        </authorList>
    </citation>
    <scope>NUCLEOTIDE SEQUENCE</scope>
</reference>
<dbReference type="GO" id="GO:0042773">
    <property type="term" value="P:ATP synthesis coupled electron transport"/>
    <property type="evidence" value="ECO:0007669"/>
    <property type="project" value="TreeGrafter"/>
</dbReference>
<dbReference type="Pfam" id="PF00116">
    <property type="entry name" value="COX2"/>
    <property type="match status" value="1"/>
</dbReference>
<evidence type="ECO:0000256" key="2">
    <source>
        <dbReference type="ARBA" id="ARBA00007866"/>
    </source>
</evidence>
<keyword evidence="8 16" id="KW-0999">Mitochondrion inner membrane</keyword>
<keyword evidence="12 17" id="KW-1133">Transmembrane helix</keyword>
<feature type="transmembrane region" description="Helical" evidence="17">
    <location>
        <begin position="67"/>
        <end position="87"/>
    </location>
</feature>
<proteinExistence type="inferred from homology"/>
<evidence type="ECO:0000256" key="16">
    <source>
        <dbReference type="RuleBase" id="RU000457"/>
    </source>
</evidence>
<dbReference type="FunFam" id="2.60.40.420:FF:000001">
    <property type="entry name" value="Cytochrome c oxidase subunit 2"/>
    <property type="match status" value="1"/>
</dbReference>
<organism evidence="20">
    <name type="scientific">Ascobulla fragilis</name>
    <name type="common">Sea snail</name>
    <name type="synonym">Cylindrobulla fragilis</name>
    <dbReference type="NCBI Taxonomy" id="195875"/>
    <lineage>
        <taxon>Eukaryota</taxon>
        <taxon>Metazoa</taxon>
        <taxon>Spiralia</taxon>
        <taxon>Lophotrochozoa</taxon>
        <taxon>Mollusca</taxon>
        <taxon>Gastropoda</taxon>
        <taxon>Heterobranchia</taxon>
        <taxon>Euthyneura</taxon>
        <taxon>Panpulmonata</taxon>
        <taxon>Sacoglossa</taxon>
        <taxon>Oxynooidea</taxon>
        <taxon>Volvatellidae</taxon>
        <taxon>Ascobulla</taxon>
    </lineage>
</organism>
<dbReference type="GeneID" id="7670147"/>
<evidence type="ECO:0000313" key="20">
    <source>
        <dbReference type="EMBL" id="ACE62807.1"/>
    </source>
</evidence>
<comment type="cofactor">
    <cofactor evidence="16">
        <name>Cu cation</name>
        <dbReference type="ChEBI" id="CHEBI:23378"/>
    </cofactor>
    <text evidence="16">Binds a copper A center.</text>
</comment>
<dbReference type="Gene3D" id="2.60.40.420">
    <property type="entry name" value="Cupredoxins - blue copper proteins"/>
    <property type="match status" value="1"/>
</dbReference>
<keyword evidence="16 20" id="KW-0496">Mitochondrion</keyword>
<evidence type="ECO:0000256" key="17">
    <source>
        <dbReference type="SAM" id="Phobius"/>
    </source>
</evidence>
<dbReference type="PRINTS" id="PR01166">
    <property type="entry name" value="CYCOXIDASEII"/>
</dbReference>
<dbReference type="PROSITE" id="PS00078">
    <property type="entry name" value="COX2"/>
    <property type="match status" value="1"/>
</dbReference>
<evidence type="ECO:0000256" key="3">
    <source>
        <dbReference type="ARBA" id="ARBA00015946"/>
    </source>
</evidence>
<evidence type="ECO:0000256" key="14">
    <source>
        <dbReference type="ARBA" id="ARBA00023136"/>
    </source>
</evidence>
<dbReference type="Pfam" id="PF02790">
    <property type="entry name" value="COX2_TM"/>
    <property type="match status" value="1"/>
</dbReference>
<dbReference type="PANTHER" id="PTHR22888:SF9">
    <property type="entry name" value="CYTOCHROME C OXIDASE SUBUNIT 2"/>
    <property type="match status" value="1"/>
</dbReference>
<dbReference type="Gene3D" id="1.10.287.90">
    <property type="match status" value="1"/>
</dbReference>
<keyword evidence="11 16" id="KW-0249">Electron transport</keyword>
<dbReference type="CTD" id="4513"/>
<comment type="subcellular location">
    <subcellularLocation>
        <location evidence="1 16">Mitochondrion inner membrane</location>
        <topology evidence="1 16">Multi-pass membrane protein</topology>
    </subcellularLocation>
</comment>
<dbReference type="InterPro" id="IPR001505">
    <property type="entry name" value="Copper_CuA"/>
</dbReference>
<dbReference type="PANTHER" id="PTHR22888">
    <property type="entry name" value="CYTOCHROME C OXIDASE, SUBUNIT II"/>
    <property type="match status" value="1"/>
</dbReference>
<protein>
    <recommendedName>
        <fullName evidence="3 16">Cytochrome c oxidase subunit 2</fullName>
    </recommendedName>
</protein>
<feature type="domain" description="Cytochrome oxidase subunit II copper A binding" evidence="18">
    <location>
        <begin position="92"/>
        <end position="225"/>
    </location>
</feature>
<keyword evidence="4 16" id="KW-0813">Transport</keyword>
<evidence type="ECO:0000256" key="8">
    <source>
        <dbReference type="ARBA" id="ARBA00022792"/>
    </source>
</evidence>
<evidence type="ECO:0000256" key="10">
    <source>
        <dbReference type="ARBA" id="ARBA00022967"/>
    </source>
</evidence>
<dbReference type="EMBL" id="AY345022">
    <property type="protein sequence ID" value="ACE62807.1"/>
    <property type="molecule type" value="Genomic_DNA"/>
</dbReference>
<dbReference type="SUPFAM" id="SSF81464">
    <property type="entry name" value="Cytochrome c oxidase subunit II-like, transmembrane region"/>
    <property type="match status" value="1"/>
</dbReference>
<dbReference type="CDD" id="cd13912">
    <property type="entry name" value="CcO_II_C"/>
    <property type="match status" value="1"/>
</dbReference>
<evidence type="ECO:0000256" key="5">
    <source>
        <dbReference type="ARBA" id="ARBA00022660"/>
    </source>
</evidence>
<reference evidence="20" key="3">
    <citation type="journal article" date="2004" name="Mol. Phylogenet. Evol.">
        <title>Phylogenetic relationships among Opisthobranchia (Mollusca: Gastropoda) based on mitochondrial cox 1, trnV, and rrnL genes.</title>
        <authorList>
            <person name="Grande C."/>
            <person name="Templado J."/>
            <person name="Cervera J.L."/>
            <person name="Zardoya R."/>
        </authorList>
    </citation>
    <scope>NUCLEOTIDE SEQUENCE</scope>
</reference>
<evidence type="ECO:0000256" key="15">
    <source>
        <dbReference type="ARBA" id="ARBA00049512"/>
    </source>
</evidence>
<keyword evidence="7 16" id="KW-0479">Metal-binding</keyword>
<geneLocation type="mitochondrion" evidence="20"/>
<dbReference type="InterPro" id="IPR011759">
    <property type="entry name" value="Cyt_c_oxidase_su2_TM_dom"/>
</dbReference>
<keyword evidence="6 16" id="KW-0812">Transmembrane</keyword>
<dbReference type="GO" id="GO:0004129">
    <property type="term" value="F:cytochrome-c oxidase activity"/>
    <property type="evidence" value="ECO:0007669"/>
    <property type="project" value="UniProtKB-EC"/>
</dbReference>
<evidence type="ECO:0000256" key="12">
    <source>
        <dbReference type="ARBA" id="ARBA00022989"/>
    </source>
</evidence>
<accession>B3DFC0</accession>
<dbReference type="InterPro" id="IPR045187">
    <property type="entry name" value="CcO_II"/>
</dbReference>
<feature type="domain" description="Cytochrome oxidase subunit II transmembrane region profile" evidence="19">
    <location>
        <begin position="1"/>
        <end position="91"/>
    </location>
</feature>
<sequence length="227" mass="25370">MSTWGQLNLMDPASPVQGEMLMFHDHALVLLVGIFTFVGFLGVKLVFNKFASRTILEAQELETIWTVIPALLLIWLALPSLRLLYLLDGQTNAGIILKTTGHQWYWSYEIPLFQTLSFDSYMTPESDLVSGDFRLLEVDNRAVVPYQMETTVISTSADVLHAWALPSMGVKMDAVPGRLNSMSMFVEKPGVFYGQCSEICGANHSFMPIVVESVSLSDFITYLKTSD</sequence>
<evidence type="ECO:0000256" key="13">
    <source>
        <dbReference type="ARBA" id="ARBA00023008"/>
    </source>
</evidence>
<dbReference type="InterPro" id="IPR002429">
    <property type="entry name" value="CcO_II-like_C"/>
</dbReference>
<evidence type="ECO:0000259" key="18">
    <source>
        <dbReference type="PROSITE" id="PS50857"/>
    </source>
</evidence>
<evidence type="ECO:0000256" key="6">
    <source>
        <dbReference type="ARBA" id="ARBA00022692"/>
    </source>
</evidence>
<keyword evidence="5 16" id="KW-0679">Respiratory chain</keyword>
<evidence type="ECO:0000256" key="11">
    <source>
        <dbReference type="ARBA" id="ARBA00022982"/>
    </source>
</evidence>
<dbReference type="InterPro" id="IPR008972">
    <property type="entry name" value="Cupredoxin"/>
</dbReference>
<feature type="transmembrane region" description="Helical" evidence="17">
    <location>
        <begin position="27"/>
        <end position="47"/>
    </location>
</feature>
<dbReference type="AlphaFoldDB" id="B3DFC0"/>
<dbReference type="SUPFAM" id="SSF49503">
    <property type="entry name" value="Cupredoxins"/>
    <property type="match status" value="1"/>
</dbReference>
<gene>
    <name evidence="20" type="primary">cox2</name>
</gene>
<reference evidence="20" key="2">
    <citation type="journal article" date="2004" name="Mol. Biol. Evol.">
        <title>Molecular phylogeny of euthyneura (mollusca: gastropoda).</title>
        <authorList>
            <person name="Grande C."/>
            <person name="Templado J."/>
            <person name="Cervera J.L."/>
            <person name="Zardoya R."/>
        </authorList>
    </citation>
    <scope>NUCLEOTIDE SEQUENCE</scope>
</reference>
<dbReference type="InterPro" id="IPR034210">
    <property type="entry name" value="CcO_II_C"/>
</dbReference>